<protein>
    <recommendedName>
        <fullName evidence="4">HTH luxR-type domain-containing protein</fullName>
    </recommendedName>
</protein>
<dbReference type="SUPFAM" id="SSF52540">
    <property type="entry name" value="P-loop containing nucleoside triphosphate hydrolases"/>
    <property type="match status" value="1"/>
</dbReference>
<dbReference type="InterPro" id="IPR016032">
    <property type="entry name" value="Sig_transdc_resp-reg_C-effctor"/>
</dbReference>
<dbReference type="InterPro" id="IPR041664">
    <property type="entry name" value="AAA_16"/>
</dbReference>
<evidence type="ECO:0000256" key="2">
    <source>
        <dbReference type="ARBA" id="ARBA00023125"/>
    </source>
</evidence>
<dbReference type="CDD" id="cd06170">
    <property type="entry name" value="LuxR_C_like"/>
    <property type="match status" value="1"/>
</dbReference>
<comment type="caution">
    <text evidence="5">The sequence shown here is derived from an EMBL/GenBank/DDBJ whole genome shotgun (WGS) entry which is preliminary data.</text>
</comment>
<evidence type="ECO:0000259" key="4">
    <source>
        <dbReference type="PROSITE" id="PS50043"/>
    </source>
</evidence>
<sequence length="916" mass="98167">MFSALSGDVPLVGRKALITGIEQAVREADVYGAFVYGEIGTGKSAMARHLLARLQGEFVPFLLSPAPALVTIPYGALAPFLVEASAEDMASPLAVLRRVMAFLRTRAAGRRVLVLVDDVHLLDDDSSHLLAQLVTSRTIALAAFARPITPVSDELASLCRDGLLERFEVGPLESADALELCRQVLGGTIVRGASERLCDEASGNPLFLKAILDEALARGSLIRPDGVWTLDAEEVALPASLVDLVRSIALGLNEIERKAFDLVALAGVVAFHDLVRLTSEAAVSSLLDEGLIRSVREDPAYATQAYSLYGRIGRSLVPVGRSSSLHDELRSVVGPDGDLPASAVIRDVLWRLDCGEQVPDDHLLQTAESALAGLDARAALRCVSAVRNEHLLGLAGIHRASALMELGRRTESRSAADRCPEATVGPKQVAAAGILAVRQVVADGEDPVALTDVLDWWSSCIRSWKEGSRPAEGDMPAGQDPAPTTLWTGEEPPSADAVRECEHHLVVARAFAWNILGEYTRTVDVLAGFVTEGHANPRVTVLAEATLAEALGALGRGVEGQRHSLAAVAAAGRHQQPIRDLHRVAFLRHVSLLVHSGDFRAAEEALATYSPGETRDYFFIGGGLAVLDAVLDARRGFFREALAKLRPALASLRVSDQESLLPYALGVTAWTAAALGETSVAAQCSRELAGLRRRGSRQYELLGRAFDAAARALPRADASVHTLSELAPAAHRNGWSSAEKDILELATALGDDQAPHQLRDVTLALEGAEAEVLNHYASALVRRDAEALVVAGDRAEVLQKYLLATDACRRAMDVYGTEGDARSKRALAAVLRRRQSHIDGGLAEESYDSDGTTPLTSREREIALLAVEGLSNREIARALTVSTRTVEGHLYRIYVKLGISRRDELTAELETVLRAT</sequence>
<dbReference type="GO" id="GO:0003677">
    <property type="term" value="F:DNA binding"/>
    <property type="evidence" value="ECO:0007669"/>
    <property type="project" value="UniProtKB-KW"/>
</dbReference>
<dbReference type="Pfam" id="PF13191">
    <property type="entry name" value="AAA_16"/>
    <property type="match status" value="1"/>
</dbReference>
<dbReference type="PANTHER" id="PTHR44688">
    <property type="entry name" value="DNA-BINDING TRANSCRIPTIONAL ACTIVATOR DEVR_DOSR"/>
    <property type="match status" value="1"/>
</dbReference>
<dbReference type="Pfam" id="PF00196">
    <property type="entry name" value="GerE"/>
    <property type="match status" value="1"/>
</dbReference>
<dbReference type="PROSITE" id="PS50043">
    <property type="entry name" value="HTH_LUXR_2"/>
    <property type="match status" value="1"/>
</dbReference>
<dbReference type="GO" id="GO:0006355">
    <property type="term" value="P:regulation of DNA-templated transcription"/>
    <property type="evidence" value="ECO:0007669"/>
    <property type="project" value="InterPro"/>
</dbReference>
<dbReference type="EMBL" id="VJXX01000003">
    <property type="protein sequence ID" value="MPY11413.1"/>
    <property type="molecule type" value="Genomic_DNA"/>
</dbReference>
<dbReference type="Gene3D" id="1.10.10.10">
    <property type="entry name" value="Winged helix-like DNA-binding domain superfamily/Winged helix DNA-binding domain"/>
    <property type="match status" value="1"/>
</dbReference>
<dbReference type="SUPFAM" id="SSF46894">
    <property type="entry name" value="C-terminal effector domain of the bipartite response regulators"/>
    <property type="match status" value="1"/>
</dbReference>
<dbReference type="OrthoDB" id="3197423at2"/>
<evidence type="ECO:0000313" key="6">
    <source>
        <dbReference type="Proteomes" id="UP000326464"/>
    </source>
</evidence>
<dbReference type="Proteomes" id="UP000326464">
    <property type="component" value="Unassembled WGS sequence"/>
</dbReference>
<dbReference type="PROSITE" id="PS00622">
    <property type="entry name" value="HTH_LUXR_1"/>
    <property type="match status" value="1"/>
</dbReference>
<dbReference type="SMART" id="SM00421">
    <property type="entry name" value="HTH_LUXR"/>
    <property type="match status" value="1"/>
</dbReference>
<evidence type="ECO:0000256" key="3">
    <source>
        <dbReference type="ARBA" id="ARBA00023163"/>
    </source>
</evidence>
<organism evidence="5 6">
    <name type="scientific">Arthrobacter bussei</name>
    <dbReference type="NCBI Taxonomy" id="2594179"/>
    <lineage>
        <taxon>Bacteria</taxon>
        <taxon>Bacillati</taxon>
        <taxon>Actinomycetota</taxon>
        <taxon>Actinomycetes</taxon>
        <taxon>Micrococcales</taxon>
        <taxon>Micrococcaceae</taxon>
        <taxon>Arthrobacter</taxon>
    </lineage>
</organism>
<gene>
    <name evidence="5" type="ORF">FNH21_11910</name>
</gene>
<name>A0A7X1NRD5_9MICC</name>
<proteinExistence type="predicted"/>
<evidence type="ECO:0000256" key="1">
    <source>
        <dbReference type="ARBA" id="ARBA00023015"/>
    </source>
</evidence>
<dbReference type="Gene3D" id="3.40.50.300">
    <property type="entry name" value="P-loop containing nucleotide triphosphate hydrolases"/>
    <property type="match status" value="1"/>
</dbReference>
<accession>A0A7X1NRD5</accession>
<dbReference type="AlphaFoldDB" id="A0A7X1NRD5"/>
<keyword evidence="1" id="KW-0805">Transcription regulation</keyword>
<evidence type="ECO:0000313" key="5">
    <source>
        <dbReference type="EMBL" id="MPY11413.1"/>
    </source>
</evidence>
<keyword evidence="6" id="KW-1185">Reference proteome</keyword>
<dbReference type="PRINTS" id="PR00038">
    <property type="entry name" value="HTHLUXR"/>
</dbReference>
<feature type="domain" description="HTH luxR-type" evidence="4">
    <location>
        <begin position="848"/>
        <end position="913"/>
    </location>
</feature>
<dbReference type="InterPro" id="IPR000792">
    <property type="entry name" value="Tscrpt_reg_LuxR_C"/>
</dbReference>
<dbReference type="InterPro" id="IPR027417">
    <property type="entry name" value="P-loop_NTPase"/>
</dbReference>
<keyword evidence="2" id="KW-0238">DNA-binding</keyword>
<dbReference type="PANTHER" id="PTHR44688:SF16">
    <property type="entry name" value="DNA-BINDING TRANSCRIPTIONAL ACTIVATOR DEVR_DOSR"/>
    <property type="match status" value="1"/>
</dbReference>
<keyword evidence="3" id="KW-0804">Transcription</keyword>
<dbReference type="RefSeq" id="WP_152815810.1">
    <property type="nucleotide sequence ID" value="NZ_VJXX01000003.1"/>
</dbReference>
<reference evidence="6" key="1">
    <citation type="submission" date="2019-07" db="EMBL/GenBank/DDBJ databases">
        <title>Arthrobacter KR32 sp. nov., isolated from mountain cheese made of cows milk.</title>
        <authorList>
            <person name="Flegler A."/>
        </authorList>
    </citation>
    <scope>NUCLEOTIDE SEQUENCE [LARGE SCALE GENOMIC DNA]</scope>
    <source>
        <strain evidence="6">KR32</strain>
    </source>
</reference>
<dbReference type="InterPro" id="IPR036388">
    <property type="entry name" value="WH-like_DNA-bd_sf"/>
</dbReference>